<evidence type="ECO:0000256" key="4">
    <source>
        <dbReference type="ARBA" id="ARBA00013078"/>
    </source>
</evidence>
<dbReference type="GO" id="GO:0005829">
    <property type="term" value="C:cytosol"/>
    <property type="evidence" value="ECO:0007669"/>
    <property type="project" value="TreeGrafter"/>
</dbReference>
<keyword evidence="6" id="KW-1185">Reference proteome</keyword>
<dbReference type="Gene3D" id="1.10.150.240">
    <property type="entry name" value="Putative phosphatase, domain 2"/>
    <property type="match status" value="1"/>
</dbReference>
<evidence type="ECO:0000256" key="1">
    <source>
        <dbReference type="ARBA" id="ARBA00000830"/>
    </source>
</evidence>
<dbReference type="InterPro" id="IPR023214">
    <property type="entry name" value="HAD_sf"/>
</dbReference>
<dbReference type="SFLD" id="SFLDS00003">
    <property type="entry name" value="Haloacid_Dehalogenase"/>
    <property type="match status" value="1"/>
</dbReference>
<dbReference type="PANTHER" id="PTHR43434:SF1">
    <property type="entry name" value="PHOSPHOGLYCOLATE PHOSPHATASE"/>
    <property type="match status" value="1"/>
</dbReference>
<reference evidence="5 6" key="1">
    <citation type="submission" date="2018-11" db="EMBL/GenBank/DDBJ databases">
        <title>Mesobaculum littorinae gen. nov., sp. nov., isolated from Littorina scabra that represents a novel genus of the order Rhodobacteraceae.</title>
        <authorList>
            <person name="Li F."/>
        </authorList>
    </citation>
    <scope>NUCLEOTIDE SEQUENCE [LARGE SCALE GENOMIC DNA]</scope>
    <source>
        <strain evidence="5 6">M0103</strain>
    </source>
</reference>
<accession>A0A438AE09</accession>
<dbReference type="Proteomes" id="UP000285908">
    <property type="component" value="Unassembled WGS sequence"/>
</dbReference>
<dbReference type="InterPro" id="IPR050155">
    <property type="entry name" value="HAD-like_hydrolase_sf"/>
</dbReference>
<name>A0A438AE09_9RHOB</name>
<keyword evidence="5" id="KW-0378">Hydrolase</keyword>
<dbReference type="Pfam" id="PF00702">
    <property type="entry name" value="Hydrolase"/>
    <property type="match status" value="1"/>
</dbReference>
<comment type="similarity">
    <text evidence="3">Belongs to the HAD-like hydrolase superfamily. CbbY/CbbZ/Gph/YieH family.</text>
</comment>
<dbReference type="OrthoDB" id="9793014at2"/>
<dbReference type="PRINTS" id="PR00413">
    <property type="entry name" value="HADHALOGNASE"/>
</dbReference>
<dbReference type="InterPro" id="IPR036412">
    <property type="entry name" value="HAD-like_sf"/>
</dbReference>
<comment type="pathway">
    <text evidence="2">Organic acid metabolism; glycolate biosynthesis; glycolate from 2-phosphoglycolate: step 1/1.</text>
</comment>
<comment type="catalytic activity">
    <reaction evidence="1">
        <text>2-phosphoglycolate + H2O = glycolate + phosphate</text>
        <dbReference type="Rhea" id="RHEA:14369"/>
        <dbReference type="ChEBI" id="CHEBI:15377"/>
        <dbReference type="ChEBI" id="CHEBI:29805"/>
        <dbReference type="ChEBI" id="CHEBI:43474"/>
        <dbReference type="ChEBI" id="CHEBI:58033"/>
        <dbReference type="EC" id="3.1.3.18"/>
    </reaction>
</comment>
<dbReference type="EC" id="3.1.3.18" evidence="4"/>
<comment type="caution">
    <text evidence="5">The sequence shown here is derived from an EMBL/GenBank/DDBJ whole genome shotgun (WGS) entry which is preliminary data.</text>
</comment>
<dbReference type="InterPro" id="IPR023198">
    <property type="entry name" value="PGP-like_dom2"/>
</dbReference>
<dbReference type="AlphaFoldDB" id="A0A438AE09"/>
<evidence type="ECO:0000313" key="5">
    <source>
        <dbReference type="EMBL" id="RVV96943.1"/>
    </source>
</evidence>
<dbReference type="GO" id="GO:0008967">
    <property type="term" value="F:phosphoglycolate phosphatase activity"/>
    <property type="evidence" value="ECO:0007669"/>
    <property type="project" value="UniProtKB-EC"/>
</dbReference>
<dbReference type="GO" id="GO:0006281">
    <property type="term" value="P:DNA repair"/>
    <property type="evidence" value="ECO:0007669"/>
    <property type="project" value="TreeGrafter"/>
</dbReference>
<dbReference type="NCBIfam" id="TIGR01549">
    <property type="entry name" value="HAD-SF-IA-v1"/>
    <property type="match status" value="1"/>
</dbReference>
<evidence type="ECO:0000256" key="2">
    <source>
        <dbReference type="ARBA" id="ARBA00004818"/>
    </source>
</evidence>
<dbReference type="SFLD" id="SFLDG01129">
    <property type="entry name" value="C1.5:_HAD__Beta-PGM__Phosphata"/>
    <property type="match status" value="1"/>
</dbReference>
<gene>
    <name evidence="5" type="ORF">EKE94_16525</name>
</gene>
<dbReference type="RefSeq" id="WP_127907737.1">
    <property type="nucleotide sequence ID" value="NZ_RQXX01000007.1"/>
</dbReference>
<dbReference type="InterPro" id="IPR006439">
    <property type="entry name" value="HAD-SF_hydro_IA"/>
</dbReference>
<dbReference type="EMBL" id="RQXX01000007">
    <property type="protein sequence ID" value="RVV96943.1"/>
    <property type="molecule type" value="Genomic_DNA"/>
</dbReference>
<dbReference type="Gene3D" id="3.40.50.1000">
    <property type="entry name" value="HAD superfamily/HAD-like"/>
    <property type="match status" value="1"/>
</dbReference>
<proteinExistence type="inferred from homology"/>
<sequence length="220" mass="23094">MRCVIFDLDGTLADTSADLAAAANACFREAGYGELLDPVADRGAALRGGRSMLRLGFARLGRPESDEIDALYPRLLEHYGANLLVHSTLFPGVAEAVAALTARGYRIGICTNKPEAMAHDLMTGLGARDWFGALVGADTLTVKKPDPAALREAVDRVGGDMGATVLVGDTETDHRTARAAGAKSLLVTFGPEGGDIARLAPDGLLHHFDDLGAEVERLIG</sequence>
<organism evidence="5 6">
    <name type="scientific">Mesobaculum littorinae</name>
    <dbReference type="NCBI Taxonomy" id="2486419"/>
    <lineage>
        <taxon>Bacteria</taxon>
        <taxon>Pseudomonadati</taxon>
        <taxon>Pseudomonadota</taxon>
        <taxon>Alphaproteobacteria</taxon>
        <taxon>Rhodobacterales</taxon>
        <taxon>Roseobacteraceae</taxon>
        <taxon>Mesobaculum</taxon>
    </lineage>
</organism>
<evidence type="ECO:0000256" key="3">
    <source>
        <dbReference type="ARBA" id="ARBA00006171"/>
    </source>
</evidence>
<dbReference type="PANTHER" id="PTHR43434">
    <property type="entry name" value="PHOSPHOGLYCOLATE PHOSPHATASE"/>
    <property type="match status" value="1"/>
</dbReference>
<evidence type="ECO:0000313" key="6">
    <source>
        <dbReference type="Proteomes" id="UP000285908"/>
    </source>
</evidence>
<protein>
    <recommendedName>
        <fullName evidence="4">phosphoglycolate phosphatase</fullName>
        <ecNumber evidence="4">3.1.3.18</ecNumber>
    </recommendedName>
</protein>
<dbReference type="SUPFAM" id="SSF56784">
    <property type="entry name" value="HAD-like"/>
    <property type="match status" value="1"/>
</dbReference>